<sequence>MDSSPFSINTHSTDHSTALCKNGGAFDEQINISMQLLEENGIFLTEGMTEQELDNAERCYNIKFPADYRAFLSVCLPLYDYDYTDWRNMSEKYVKYIQTKMYEGTIDGVLYTITKLGGWLNAWGNRPDSEDDAIALAKCQIQKSPLFIPINANKYLSLTSKQCGNSVYSIHDGIDVICYGRDLWDYFDLRYGDNSDSRERNVDLKKASEPIPKYNTFVYHSINNFFYQGNRHYDESGMPIKQDVI</sequence>
<organism evidence="1 2">
    <name type="scientific">Leminorella richardii</name>
    <dbReference type="NCBI Taxonomy" id="158841"/>
    <lineage>
        <taxon>Bacteria</taxon>
        <taxon>Pseudomonadati</taxon>
        <taxon>Pseudomonadota</taxon>
        <taxon>Gammaproteobacteria</taxon>
        <taxon>Enterobacterales</taxon>
        <taxon>Budviciaceae</taxon>
        <taxon>Leminorella</taxon>
    </lineage>
</organism>
<dbReference type="RefSeq" id="WP_232054865.1">
    <property type="nucleotide sequence ID" value="NZ_LR698987.1"/>
</dbReference>
<keyword evidence="2" id="KW-1185">Reference proteome</keyword>
<dbReference type="PANTHER" id="PTHR32011">
    <property type="entry name" value="OS08G0472400 PROTEIN"/>
    <property type="match status" value="1"/>
</dbReference>
<dbReference type="InterPro" id="IPR037883">
    <property type="entry name" value="Knr4/Smi1-like_sf"/>
</dbReference>
<evidence type="ECO:0000313" key="2">
    <source>
        <dbReference type="Proteomes" id="UP000249005"/>
    </source>
</evidence>
<dbReference type="KEGG" id="lri:NCTC12151_01208"/>
<evidence type="ECO:0008006" key="3">
    <source>
        <dbReference type="Google" id="ProtNLM"/>
    </source>
</evidence>
<protein>
    <recommendedName>
        <fullName evidence="3">Knr4/Smi1-like domain-containing protein</fullName>
    </recommendedName>
</protein>
<dbReference type="SUPFAM" id="SSF160631">
    <property type="entry name" value="SMI1/KNR4-like"/>
    <property type="match status" value="1"/>
</dbReference>
<dbReference type="Proteomes" id="UP000249005">
    <property type="component" value="Chromosome 1"/>
</dbReference>
<proteinExistence type="predicted"/>
<gene>
    <name evidence="1" type="ORF">NCTC12151_01208</name>
</gene>
<dbReference type="PANTHER" id="PTHR32011:SF2">
    <property type="entry name" value="OS08G0472400 PROTEIN"/>
    <property type="match status" value="1"/>
</dbReference>
<accession>A0A2X4UIN9</accession>
<dbReference type="EMBL" id="LS483470">
    <property type="protein sequence ID" value="SQI38579.1"/>
    <property type="molecule type" value="Genomic_DNA"/>
</dbReference>
<reference evidence="1 2" key="1">
    <citation type="submission" date="2018-06" db="EMBL/GenBank/DDBJ databases">
        <authorList>
            <consortium name="Pathogen Informatics"/>
            <person name="Doyle S."/>
        </authorList>
    </citation>
    <scope>NUCLEOTIDE SEQUENCE [LARGE SCALE GENOMIC DNA]</scope>
    <source>
        <strain evidence="1 2">NCTC12151</strain>
    </source>
</reference>
<dbReference type="AlphaFoldDB" id="A0A2X4UIN9"/>
<name>A0A2X4UIN9_9GAMM</name>
<evidence type="ECO:0000313" key="1">
    <source>
        <dbReference type="EMBL" id="SQI38579.1"/>
    </source>
</evidence>